<dbReference type="GO" id="GO:0005829">
    <property type="term" value="C:cytosol"/>
    <property type="evidence" value="ECO:0007669"/>
    <property type="project" value="TreeGrafter"/>
</dbReference>
<dbReference type="SUPFAM" id="SSF54913">
    <property type="entry name" value="GlnB-like"/>
    <property type="match status" value="1"/>
</dbReference>
<dbReference type="Proteomes" id="UP000036923">
    <property type="component" value="Unassembled WGS sequence"/>
</dbReference>
<dbReference type="SMART" id="SM00938">
    <property type="entry name" value="P-II"/>
    <property type="match status" value="1"/>
</dbReference>
<dbReference type="RefSeq" id="WP_036944820.1">
    <property type="nucleotide sequence ID" value="NZ_JQKC01000036.1"/>
</dbReference>
<proteinExistence type="predicted"/>
<keyword evidence="2" id="KW-1185">Reference proteome</keyword>
<protein>
    <submittedName>
        <fullName evidence="1">Nitrogen regulatory protein P-II</fullName>
    </submittedName>
</protein>
<dbReference type="eggNOG" id="COG0347">
    <property type="taxonomic scope" value="Bacteria"/>
</dbReference>
<dbReference type="PROSITE" id="PS51343">
    <property type="entry name" value="PII_GLNB_DOM"/>
    <property type="match status" value="1"/>
</dbReference>
<dbReference type="EMBL" id="LGTC01000001">
    <property type="protein sequence ID" value="KNY30054.1"/>
    <property type="molecule type" value="Genomic_DNA"/>
</dbReference>
<sequence length="127" mass="14263">MKEIMAIIRMDMINKTKDALLKEEFPSLHCKKVMGRGKKKVDYSLIEDLINGNEMMSPMLAEVVSEGHRLLPKRLLSLIVEDDQVKKAVEIIINTNSKGKQGDGKIFVLPILDTIRVRTGETGNEAV</sequence>
<dbReference type="OrthoDB" id="9802729at2"/>
<reference evidence="2" key="1">
    <citation type="submission" date="2015-07" db="EMBL/GenBank/DDBJ databases">
        <title>Near-Complete Genome Sequence of the Cellulolytic Bacterium Bacteroides (Pseudobacteroides) cellulosolvens ATCC 35603.</title>
        <authorList>
            <person name="Dassa B."/>
            <person name="Utturkar S.M."/>
            <person name="Klingeman D.M."/>
            <person name="Hurt R.A."/>
            <person name="Keller M."/>
            <person name="Xu J."/>
            <person name="Reddy Y.H.K."/>
            <person name="Borovok I."/>
            <person name="Grinberg I.R."/>
            <person name="Lamed R."/>
            <person name="Zhivin O."/>
            <person name="Bayer E.A."/>
            <person name="Brown S.D."/>
        </authorList>
    </citation>
    <scope>NUCLEOTIDE SEQUENCE [LARGE SCALE GENOMIC DNA]</scope>
    <source>
        <strain evidence="2">DSM 2933</strain>
    </source>
</reference>
<evidence type="ECO:0000313" key="2">
    <source>
        <dbReference type="Proteomes" id="UP000036923"/>
    </source>
</evidence>
<dbReference type="PANTHER" id="PTHR30115">
    <property type="entry name" value="NITROGEN REGULATORY PROTEIN P-II"/>
    <property type="match status" value="1"/>
</dbReference>
<dbReference type="Pfam" id="PF00543">
    <property type="entry name" value="P-II"/>
    <property type="match status" value="1"/>
</dbReference>
<evidence type="ECO:0000313" key="1">
    <source>
        <dbReference type="EMBL" id="KNY30054.1"/>
    </source>
</evidence>
<dbReference type="InterPro" id="IPR002187">
    <property type="entry name" value="N-reg_PII"/>
</dbReference>
<dbReference type="GO" id="GO:0030234">
    <property type="term" value="F:enzyme regulator activity"/>
    <property type="evidence" value="ECO:0007669"/>
    <property type="project" value="InterPro"/>
</dbReference>
<dbReference type="PRINTS" id="PR00340">
    <property type="entry name" value="PIIGLNB"/>
</dbReference>
<dbReference type="AlphaFoldDB" id="A0A0L6JWE4"/>
<dbReference type="PANTHER" id="PTHR30115:SF11">
    <property type="entry name" value="NITROGEN REGULATORY PROTEIN P-II HOMOLOG"/>
    <property type="match status" value="1"/>
</dbReference>
<name>A0A0L6JWE4_9FIRM</name>
<dbReference type="Gene3D" id="3.30.70.120">
    <property type="match status" value="1"/>
</dbReference>
<dbReference type="GO" id="GO:0005524">
    <property type="term" value="F:ATP binding"/>
    <property type="evidence" value="ECO:0007669"/>
    <property type="project" value="TreeGrafter"/>
</dbReference>
<organism evidence="1 2">
    <name type="scientific">Pseudobacteroides cellulosolvens ATCC 35603 = DSM 2933</name>
    <dbReference type="NCBI Taxonomy" id="398512"/>
    <lineage>
        <taxon>Bacteria</taxon>
        <taxon>Bacillati</taxon>
        <taxon>Bacillota</taxon>
        <taxon>Clostridia</taxon>
        <taxon>Eubacteriales</taxon>
        <taxon>Oscillospiraceae</taxon>
        <taxon>Pseudobacteroides</taxon>
    </lineage>
</organism>
<dbReference type="GO" id="GO:0006808">
    <property type="term" value="P:regulation of nitrogen utilization"/>
    <property type="evidence" value="ECO:0007669"/>
    <property type="project" value="InterPro"/>
</dbReference>
<dbReference type="InterPro" id="IPR011322">
    <property type="entry name" value="N-reg_PII-like_a/b"/>
</dbReference>
<gene>
    <name evidence="1" type="ORF">Bccel_5331</name>
</gene>
<accession>A0A0L6JWE4</accession>
<comment type="caution">
    <text evidence="1">The sequence shown here is derived from an EMBL/GenBank/DDBJ whole genome shotgun (WGS) entry which is preliminary data.</text>
</comment>
<dbReference type="PATRIC" id="fig|398512.5.peg.5586"/>
<dbReference type="STRING" id="398512.Bccel_5331"/>
<dbReference type="InterPro" id="IPR015867">
    <property type="entry name" value="N-reg_PII/ATP_PRibTrfase_C"/>
</dbReference>